<proteinExistence type="predicted"/>
<dbReference type="EMBL" id="HACA01030353">
    <property type="protein sequence ID" value="CDW47714.1"/>
    <property type="molecule type" value="Transcribed_RNA"/>
</dbReference>
<reference evidence="1" key="1">
    <citation type="submission" date="2014-05" db="EMBL/GenBank/DDBJ databases">
        <authorList>
            <person name="Chronopoulou M."/>
        </authorList>
    </citation>
    <scope>NUCLEOTIDE SEQUENCE</scope>
    <source>
        <tissue evidence="1">Whole organism</tissue>
    </source>
</reference>
<accession>A0A0K2VB36</accession>
<protein>
    <submittedName>
        <fullName evidence="1">Uncharacterized protein</fullName>
    </submittedName>
</protein>
<dbReference type="AlphaFoldDB" id="A0A0K2VB36"/>
<evidence type="ECO:0000313" key="1">
    <source>
        <dbReference type="EMBL" id="CDW47714.1"/>
    </source>
</evidence>
<sequence length="57" mass="6952">MVEFCILHRQGNIYKYRTWEERGKKSIVVSSSVLCYAIHYNVNTVYITHIYKRERRV</sequence>
<name>A0A0K2VB36_LEPSM</name>
<organism evidence="1">
    <name type="scientific">Lepeophtheirus salmonis</name>
    <name type="common">Salmon louse</name>
    <name type="synonym">Caligus salmonis</name>
    <dbReference type="NCBI Taxonomy" id="72036"/>
    <lineage>
        <taxon>Eukaryota</taxon>
        <taxon>Metazoa</taxon>
        <taxon>Ecdysozoa</taxon>
        <taxon>Arthropoda</taxon>
        <taxon>Crustacea</taxon>
        <taxon>Multicrustacea</taxon>
        <taxon>Hexanauplia</taxon>
        <taxon>Copepoda</taxon>
        <taxon>Siphonostomatoida</taxon>
        <taxon>Caligidae</taxon>
        <taxon>Lepeophtheirus</taxon>
    </lineage>
</organism>